<dbReference type="EMBL" id="JAUEPO010000007">
    <property type="protein sequence ID" value="KAK3317646.1"/>
    <property type="molecule type" value="Genomic_DNA"/>
</dbReference>
<evidence type="ECO:0000256" key="1">
    <source>
        <dbReference type="SAM" id="MobiDB-lite"/>
    </source>
</evidence>
<feature type="region of interest" description="Disordered" evidence="1">
    <location>
        <begin position="1"/>
        <end position="24"/>
    </location>
</feature>
<dbReference type="AlphaFoldDB" id="A0AAE0I4X2"/>
<evidence type="ECO:0000313" key="2">
    <source>
        <dbReference type="EMBL" id="KAK3317646.1"/>
    </source>
</evidence>
<dbReference type="Proteomes" id="UP001286456">
    <property type="component" value="Unassembled WGS sequence"/>
</dbReference>
<feature type="region of interest" description="Disordered" evidence="1">
    <location>
        <begin position="176"/>
        <end position="198"/>
    </location>
</feature>
<reference evidence="2" key="2">
    <citation type="submission" date="2023-06" db="EMBL/GenBank/DDBJ databases">
        <authorList>
            <consortium name="Lawrence Berkeley National Laboratory"/>
            <person name="Haridas S."/>
            <person name="Hensen N."/>
            <person name="Bonometti L."/>
            <person name="Westerberg I."/>
            <person name="Brannstrom I.O."/>
            <person name="Guillou S."/>
            <person name="Cros-Aarteil S."/>
            <person name="Calhoun S."/>
            <person name="Kuo A."/>
            <person name="Mondo S."/>
            <person name="Pangilinan J."/>
            <person name="Riley R."/>
            <person name="Labutti K."/>
            <person name="Andreopoulos B."/>
            <person name="Lipzen A."/>
            <person name="Chen C."/>
            <person name="Yanf M."/>
            <person name="Daum C."/>
            <person name="Ng V."/>
            <person name="Clum A."/>
            <person name="Steindorff A."/>
            <person name="Ohm R."/>
            <person name="Martin F."/>
            <person name="Silar P."/>
            <person name="Natvig D."/>
            <person name="Lalanne C."/>
            <person name="Gautier V."/>
            <person name="Ament-Velasquez S.L."/>
            <person name="Kruys A."/>
            <person name="Hutchinson M.I."/>
            <person name="Powell A.J."/>
            <person name="Barry K."/>
            <person name="Miller A.N."/>
            <person name="Grigoriev I.V."/>
            <person name="Debuchy R."/>
            <person name="Gladieux P."/>
            <person name="Thoren M.H."/>
            <person name="Johannesson H."/>
        </authorList>
    </citation>
    <scope>NUCLEOTIDE SEQUENCE</scope>
    <source>
        <strain evidence="2">SMH4131-1</strain>
    </source>
</reference>
<sequence>MAGNNDDDDEMDRQHPRMEGIDLTPAYQQQFPGYSMTDDNIIDPGVNFGALDETVSGDTQPTSPFSGAGHTLAPPGTPSTPGFAFADVNAQSPMSPQYTPAHTPFQGVDFQANLAPFSPRQAHQPFNHFDPTAGQNGRGYEAFGLQAGPSMGSPSGSQHAPYMYMLDPNGPGSFQQAGPSAVISSPGSVSAKLEPGPAWSNEEEQRLLRLKHEGRRHKEIRRTLRDEFRFDRNENIISKKYKKLVERKVKTLGFERLRDTIVPLMKDVVVDELNKYIPRLDPQQQEAMGAVHQDALIELRRVTDQFGDDIVATLAKVVSQPKNAAA</sequence>
<feature type="region of interest" description="Disordered" evidence="1">
    <location>
        <begin position="53"/>
        <end position="77"/>
    </location>
</feature>
<proteinExistence type="predicted"/>
<comment type="caution">
    <text evidence="2">The sequence shown here is derived from an EMBL/GenBank/DDBJ whole genome shotgun (WGS) entry which is preliminary data.</text>
</comment>
<feature type="compositionally biased region" description="Acidic residues" evidence="1">
    <location>
        <begin position="1"/>
        <end position="11"/>
    </location>
</feature>
<keyword evidence="3" id="KW-1185">Reference proteome</keyword>
<organism evidence="2 3">
    <name type="scientific">Cercophora scortea</name>
    <dbReference type="NCBI Taxonomy" id="314031"/>
    <lineage>
        <taxon>Eukaryota</taxon>
        <taxon>Fungi</taxon>
        <taxon>Dikarya</taxon>
        <taxon>Ascomycota</taxon>
        <taxon>Pezizomycotina</taxon>
        <taxon>Sordariomycetes</taxon>
        <taxon>Sordariomycetidae</taxon>
        <taxon>Sordariales</taxon>
        <taxon>Lasiosphaeriaceae</taxon>
        <taxon>Cercophora</taxon>
    </lineage>
</organism>
<gene>
    <name evidence="2" type="ORF">B0T19DRAFT_405327</name>
</gene>
<feature type="compositionally biased region" description="Polar residues" evidence="1">
    <location>
        <begin position="176"/>
        <end position="188"/>
    </location>
</feature>
<evidence type="ECO:0000313" key="3">
    <source>
        <dbReference type="Proteomes" id="UP001286456"/>
    </source>
</evidence>
<name>A0AAE0I4X2_9PEZI</name>
<feature type="compositionally biased region" description="Polar residues" evidence="1">
    <location>
        <begin position="56"/>
        <end position="65"/>
    </location>
</feature>
<reference evidence="2" key="1">
    <citation type="journal article" date="2023" name="Mol. Phylogenet. Evol.">
        <title>Genome-scale phylogeny and comparative genomics of the fungal order Sordariales.</title>
        <authorList>
            <person name="Hensen N."/>
            <person name="Bonometti L."/>
            <person name="Westerberg I."/>
            <person name="Brannstrom I.O."/>
            <person name="Guillou S."/>
            <person name="Cros-Aarteil S."/>
            <person name="Calhoun S."/>
            <person name="Haridas S."/>
            <person name="Kuo A."/>
            <person name="Mondo S."/>
            <person name="Pangilinan J."/>
            <person name="Riley R."/>
            <person name="LaButti K."/>
            <person name="Andreopoulos B."/>
            <person name="Lipzen A."/>
            <person name="Chen C."/>
            <person name="Yan M."/>
            <person name="Daum C."/>
            <person name="Ng V."/>
            <person name="Clum A."/>
            <person name="Steindorff A."/>
            <person name="Ohm R.A."/>
            <person name="Martin F."/>
            <person name="Silar P."/>
            <person name="Natvig D.O."/>
            <person name="Lalanne C."/>
            <person name="Gautier V."/>
            <person name="Ament-Velasquez S.L."/>
            <person name="Kruys A."/>
            <person name="Hutchinson M.I."/>
            <person name="Powell A.J."/>
            <person name="Barry K."/>
            <person name="Miller A.N."/>
            <person name="Grigoriev I.V."/>
            <person name="Debuchy R."/>
            <person name="Gladieux P."/>
            <person name="Hiltunen Thoren M."/>
            <person name="Johannesson H."/>
        </authorList>
    </citation>
    <scope>NUCLEOTIDE SEQUENCE</scope>
    <source>
        <strain evidence="2">SMH4131-1</strain>
    </source>
</reference>
<protein>
    <submittedName>
        <fullName evidence="2">Uncharacterized protein</fullName>
    </submittedName>
</protein>
<accession>A0AAE0I4X2</accession>